<dbReference type="InterPro" id="IPR002104">
    <property type="entry name" value="Integrase_catalytic"/>
</dbReference>
<dbReference type="AlphaFoldDB" id="A0A239DF61"/>
<sequence length="362" mass="40184">MVKVDYPGLLKEILPSGNVRWRVRVAGDKRRRVALPCGPDDPRFLDAYLAARAGQGAQAEEEAVVARENSVGWLWGRFDTHMSALVRAGALKAPTQKQRRHLIGRFLAHPHKSATVADFHMNVPEHVVMAFLDTLLETPGARKNTLNAIRAMYRFADERAILRPSPVAAIRASYTSQGGATPWSLDDLRKFRQRHPPGTAAHIALTLFMFTACRVSDAIVLGTTNETEEDGVTWLSWKPIKSSGGEVSIPMMPPLLRAVRGRTVQHVTGTYILSSHGRPFRSTDSFRNRFKKWCVEAGLPDRSPHGIRKAAGHLLAHEGATQYEIMSIHGHANAATSEIYTRDVERRRLARAAAARLSGLDW</sequence>
<evidence type="ECO:0000256" key="1">
    <source>
        <dbReference type="ARBA" id="ARBA00022908"/>
    </source>
</evidence>
<evidence type="ECO:0000259" key="3">
    <source>
        <dbReference type="PROSITE" id="PS51898"/>
    </source>
</evidence>
<dbReference type="Pfam" id="PF00589">
    <property type="entry name" value="Phage_integrase"/>
    <property type="match status" value="1"/>
</dbReference>
<accession>A0A239DF61</accession>
<name>A0A239DF61_9RHOB</name>
<dbReference type="GO" id="GO:0006310">
    <property type="term" value="P:DNA recombination"/>
    <property type="evidence" value="ECO:0007669"/>
    <property type="project" value="UniProtKB-KW"/>
</dbReference>
<dbReference type="Proteomes" id="UP000198426">
    <property type="component" value="Unassembled WGS sequence"/>
</dbReference>
<keyword evidence="2" id="KW-0233">DNA recombination</keyword>
<proteinExistence type="predicted"/>
<dbReference type="PANTHER" id="PTHR30349">
    <property type="entry name" value="PHAGE INTEGRASE-RELATED"/>
    <property type="match status" value="1"/>
</dbReference>
<dbReference type="SUPFAM" id="SSF56349">
    <property type="entry name" value="DNA breaking-rejoining enzymes"/>
    <property type="match status" value="1"/>
</dbReference>
<dbReference type="RefSeq" id="WP_089231437.1">
    <property type="nucleotide sequence ID" value="NZ_FZOY01000001.1"/>
</dbReference>
<dbReference type="PROSITE" id="PS51898">
    <property type="entry name" value="TYR_RECOMBINASE"/>
    <property type="match status" value="1"/>
</dbReference>
<organism evidence="4 5">
    <name type="scientific">Tropicimonas sediminicola</name>
    <dbReference type="NCBI Taxonomy" id="1031541"/>
    <lineage>
        <taxon>Bacteria</taxon>
        <taxon>Pseudomonadati</taxon>
        <taxon>Pseudomonadota</taxon>
        <taxon>Alphaproteobacteria</taxon>
        <taxon>Rhodobacterales</taxon>
        <taxon>Roseobacteraceae</taxon>
        <taxon>Tropicimonas</taxon>
    </lineage>
</organism>
<dbReference type="EMBL" id="FZOY01000001">
    <property type="protein sequence ID" value="SNS30990.1"/>
    <property type="molecule type" value="Genomic_DNA"/>
</dbReference>
<evidence type="ECO:0000256" key="2">
    <source>
        <dbReference type="ARBA" id="ARBA00023172"/>
    </source>
</evidence>
<dbReference type="GO" id="GO:0015074">
    <property type="term" value="P:DNA integration"/>
    <property type="evidence" value="ECO:0007669"/>
    <property type="project" value="UniProtKB-KW"/>
</dbReference>
<dbReference type="InterPro" id="IPR011010">
    <property type="entry name" value="DNA_brk_join_enz"/>
</dbReference>
<evidence type="ECO:0000313" key="4">
    <source>
        <dbReference type="EMBL" id="SNS30990.1"/>
    </source>
</evidence>
<reference evidence="4 5" key="1">
    <citation type="submission" date="2017-06" db="EMBL/GenBank/DDBJ databases">
        <authorList>
            <person name="Kim H.J."/>
            <person name="Triplett B.A."/>
        </authorList>
    </citation>
    <scope>NUCLEOTIDE SEQUENCE [LARGE SCALE GENOMIC DNA]</scope>
    <source>
        <strain evidence="4 5">DSM 29339</strain>
    </source>
</reference>
<dbReference type="Gene3D" id="1.10.443.10">
    <property type="entry name" value="Intergrase catalytic core"/>
    <property type="match status" value="1"/>
</dbReference>
<evidence type="ECO:0000313" key="5">
    <source>
        <dbReference type="Proteomes" id="UP000198426"/>
    </source>
</evidence>
<dbReference type="InterPro" id="IPR013762">
    <property type="entry name" value="Integrase-like_cat_sf"/>
</dbReference>
<feature type="domain" description="Tyr recombinase" evidence="3">
    <location>
        <begin position="178"/>
        <end position="354"/>
    </location>
</feature>
<dbReference type="OrthoDB" id="7510934at2"/>
<keyword evidence="1" id="KW-0229">DNA integration</keyword>
<gene>
    <name evidence="4" type="ORF">SAMN05421757_101796</name>
</gene>
<protein>
    <submittedName>
        <fullName evidence="4">Site-specific recombinase XerD</fullName>
    </submittedName>
</protein>
<keyword evidence="5" id="KW-1185">Reference proteome</keyword>
<dbReference type="InterPro" id="IPR050090">
    <property type="entry name" value="Tyrosine_recombinase_XerCD"/>
</dbReference>
<dbReference type="GO" id="GO:0003677">
    <property type="term" value="F:DNA binding"/>
    <property type="evidence" value="ECO:0007669"/>
    <property type="project" value="InterPro"/>
</dbReference>